<keyword evidence="1 6" id="KW-0004">4Fe-4S</keyword>
<evidence type="ECO:0000256" key="6">
    <source>
        <dbReference type="PIRNR" id="PIRNR000139"/>
    </source>
</evidence>
<comment type="function">
    <text evidence="6">Component of a complex that catalyzes the oxidation of glycolate to glyoxylate.</text>
</comment>
<keyword evidence="6" id="KW-0813">Transport</keyword>
<organism evidence="8 9">
    <name type="scientific">Biformimicrobium ophioploci</name>
    <dbReference type="NCBI Taxonomy" id="3036711"/>
    <lineage>
        <taxon>Bacteria</taxon>
        <taxon>Pseudomonadati</taxon>
        <taxon>Pseudomonadota</taxon>
        <taxon>Gammaproteobacteria</taxon>
        <taxon>Cellvibrionales</taxon>
        <taxon>Microbulbiferaceae</taxon>
        <taxon>Biformimicrobium</taxon>
    </lineage>
</organism>
<keyword evidence="5 6" id="KW-0411">Iron-sulfur</keyword>
<dbReference type="Gene3D" id="1.10.1060.10">
    <property type="entry name" value="Alpha-helical ferredoxin"/>
    <property type="match status" value="1"/>
</dbReference>
<comment type="catalytic activity">
    <reaction evidence="6">
        <text>glycolate + A = glyoxylate + AH2</text>
        <dbReference type="Rhea" id="RHEA:21264"/>
        <dbReference type="ChEBI" id="CHEBI:13193"/>
        <dbReference type="ChEBI" id="CHEBI:17499"/>
        <dbReference type="ChEBI" id="CHEBI:29805"/>
        <dbReference type="ChEBI" id="CHEBI:36655"/>
        <dbReference type="EC" id="1.1.99.14"/>
    </reaction>
</comment>
<dbReference type="Proteomes" id="UP001224392">
    <property type="component" value="Unassembled WGS sequence"/>
</dbReference>
<keyword evidence="3" id="KW-0677">Repeat</keyword>
<evidence type="ECO:0000313" key="9">
    <source>
        <dbReference type="Proteomes" id="UP001224392"/>
    </source>
</evidence>
<comment type="catalytic activity">
    <reaction evidence="6">
        <text>(R)-lactate + A = pyruvate + AH2</text>
        <dbReference type="Rhea" id="RHEA:15089"/>
        <dbReference type="ChEBI" id="CHEBI:13193"/>
        <dbReference type="ChEBI" id="CHEBI:15361"/>
        <dbReference type="ChEBI" id="CHEBI:16004"/>
        <dbReference type="ChEBI" id="CHEBI:17499"/>
    </reaction>
</comment>
<gene>
    <name evidence="8" type="primary">glcF</name>
    <name evidence="8" type="ORF">MNKW57_22430</name>
</gene>
<dbReference type="EC" id="1.1.99.14" evidence="6"/>
<dbReference type="Pfam" id="PF13183">
    <property type="entry name" value="Fer4_8"/>
    <property type="match status" value="1"/>
</dbReference>
<proteinExistence type="predicted"/>
<dbReference type="InterPro" id="IPR009051">
    <property type="entry name" value="Helical_ferredxn"/>
</dbReference>
<sequence>MYTNFDPKGDERASAAKRAIESCVHCGFCLATCPTYRATGNELDSPRGRIYLMKAALEGEQPSELTLQHLDRCLSCRACETTCPSGVHYHNLLDLGREQVAAEVGRPAPERIKRNILRRFLLSPRLFAAALGFGRFLRPLLPGFLARLVPASRETIAVAGPQSVHARAVLLEGCVQPALEPQINRAARSVLAKVGVDAVCARGEQCCGAMSAHMEQREEARALARRNIDTWLPLLDAGAEALVSTASGCGAFVKEYSHLLADDPEYAQKAQRVAGACKDIAEYLGGKDVEALQVDSAVATAFQCPCSLQHAQGQGAATEQLLQRLGFALVPVADAHQCCGSAGTYSILQPGLSREVRDAKLDKLQAPGPERIASANIGCISQLQPHTQKPVRHWIEYVAMDLGAQARRDS</sequence>
<dbReference type="SUPFAM" id="SSF54862">
    <property type="entry name" value="4Fe-4S ferredoxins"/>
    <property type="match status" value="1"/>
</dbReference>
<evidence type="ECO:0000313" key="8">
    <source>
        <dbReference type="EMBL" id="GMG87922.1"/>
    </source>
</evidence>
<protein>
    <recommendedName>
        <fullName evidence="6">Glycolate oxidase iron-sulfur subunit</fullName>
        <ecNumber evidence="6">1.1.99.14</ecNumber>
    </recommendedName>
</protein>
<evidence type="ECO:0000256" key="2">
    <source>
        <dbReference type="ARBA" id="ARBA00022723"/>
    </source>
</evidence>
<feature type="domain" description="4Fe-4S ferredoxin-type" evidence="7">
    <location>
        <begin position="14"/>
        <end position="44"/>
    </location>
</feature>
<evidence type="ECO:0000256" key="3">
    <source>
        <dbReference type="ARBA" id="ARBA00022737"/>
    </source>
</evidence>
<comment type="cofactor">
    <cofactor evidence="6">
        <name>[4Fe-4S] cluster</name>
        <dbReference type="ChEBI" id="CHEBI:49883"/>
    </cofactor>
    <text evidence="6">Binds 2 [4Fe-4S] clusters.</text>
</comment>
<dbReference type="PANTHER" id="PTHR32479:SF17">
    <property type="entry name" value="GLYCOLATE OXIDASE IRON-SULFUR SUBUNIT"/>
    <property type="match status" value="1"/>
</dbReference>
<dbReference type="RefSeq" id="WP_285764535.1">
    <property type="nucleotide sequence ID" value="NZ_BSYJ01000004.1"/>
</dbReference>
<dbReference type="InterPro" id="IPR017900">
    <property type="entry name" value="4Fe4S_Fe_S_CS"/>
</dbReference>
<keyword evidence="9" id="KW-1185">Reference proteome</keyword>
<dbReference type="PROSITE" id="PS51379">
    <property type="entry name" value="4FE4S_FER_2"/>
    <property type="match status" value="2"/>
</dbReference>
<evidence type="ECO:0000256" key="4">
    <source>
        <dbReference type="ARBA" id="ARBA00023004"/>
    </source>
</evidence>
<name>A0ABQ6M0V6_9GAMM</name>
<evidence type="ECO:0000256" key="5">
    <source>
        <dbReference type="ARBA" id="ARBA00023014"/>
    </source>
</evidence>
<keyword evidence="2 6" id="KW-0479">Metal-binding</keyword>
<dbReference type="PANTHER" id="PTHR32479">
    <property type="entry name" value="GLYCOLATE OXIDASE IRON-SULFUR SUBUNIT"/>
    <property type="match status" value="1"/>
</dbReference>
<dbReference type="NCBIfam" id="NF008434">
    <property type="entry name" value="PRK11274.1"/>
    <property type="match status" value="1"/>
</dbReference>
<keyword evidence="4 6" id="KW-0408">Iron</keyword>
<evidence type="ECO:0000259" key="7">
    <source>
        <dbReference type="PROSITE" id="PS51379"/>
    </source>
</evidence>
<comment type="caution">
    <text evidence="8">The sequence shown here is derived from an EMBL/GenBank/DDBJ whole genome shotgun (WGS) entry which is preliminary data.</text>
</comment>
<dbReference type="Pfam" id="PF02754">
    <property type="entry name" value="CCG"/>
    <property type="match status" value="2"/>
</dbReference>
<dbReference type="InterPro" id="IPR017896">
    <property type="entry name" value="4Fe4S_Fe-S-bd"/>
</dbReference>
<feature type="domain" description="4Fe-4S ferredoxin-type" evidence="7">
    <location>
        <begin position="63"/>
        <end position="93"/>
    </location>
</feature>
<keyword evidence="6" id="KW-0249">Electron transport</keyword>
<dbReference type="InterPro" id="IPR012257">
    <property type="entry name" value="Glc_ox_4Fe-4S"/>
</dbReference>
<dbReference type="EMBL" id="BSYJ01000004">
    <property type="protein sequence ID" value="GMG87922.1"/>
    <property type="molecule type" value="Genomic_DNA"/>
</dbReference>
<dbReference type="PIRSF" id="PIRSF000139">
    <property type="entry name" value="Glc_ox_4Fe-4S"/>
    <property type="match status" value="1"/>
</dbReference>
<dbReference type="PROSITE" id="PS00198">
    <property type="entry name" value="4FE4S_FER_1"/>
    <property type="match status" value="1"/>
</dbReference>
<dbReference type="InterPro" id="IPR004017">
    <property type="entry name" value="Cys_rich_dom"/>
</dbReference>
<evidence type="ECO:0000256" key="1">
    <source>
        <dbReference type="ARBA" id="ARBA00022485"/>
    </source>
</evidence>
<reference evidence="8 9" key="1">
    <citation type="submission" date="2023-04" db="EMBL/GenBank/DDBJ databases">
        <title>Marinobulbifer ophiurae gen. nov., sp. Nov., isolate from tissue of brittle star Ophioplocus japonicus.</title>
        <authorList>
            <person name="Kawano K."/>
            <person name="Sawayama S."/>
            <person name="Nakagawa S."/>
        </authorList>
    </citation>
    <scope>NUCLEOTIDE SEQUENCE [LARGE SCALE GENOMIC DNA]</scope>
    <source>
        <strain evidence="8 9">NKW57</strain>
    </source>
</reference>
<accession>A0ABQ6M0V6</accession>